<dbReference type="AlphaFoldDB" id="A0A317XDU8"/>
<feature type="transmembrane region" description="Helical" evidence="6">
    <location>
        <begin position="385"/>
        <end position="404"/>
    </location>
</feature>
<dbReference type="InterPro" id="IPR020846">
    <property type="entry name" value="MFS_dom"/>
</dbReference>
<dbReference type="Gene3D" id="1.20.1250.20">
    <property type="entry name" value="MFS general substrate transporter like domains"/>
    <property type="match status" value="2"/>
</dbReference>
<evidence type="ECO:0000313" key="9">
    <source>
        <dbReference type="Proteomes" id="UP000246702"/>
    </source>
</evidence>
<comment type="subcellular location">
    <subcellularLocation>
        <location evidence="1">Membrane</location>
        <topology evidence="1">Multi-pass membrane protein</topology>
    </subcellularLocation>
</comment>
<gene>
    <name evidence="8" type="ORF">BO94DRAFT_17855</name>
</gene>
<feature type="transmembrane region" description="Helical" evidence="6">
    <location>
        <begin position="230"/>
        <end position="247"/>
    </location>
</feature>
<dbReference type="InterPro" id="IPR036259">
    <property type="entry name" value="MFS_trans_sf"/>
</dbReference>
<proteinExistence type="predicted"/>
<comment type="caution">
    <text evidence="8">The sequence shown here is derived from an EMBL/GenBank/DDBJ whole genome shotgun (WGS) entry which is preliminary data.</text>
</comment>
<dbReference type="CDD" id="cd17476">
    <property type="entry name" value="MFS_Amf1_MDR_like"/>
    <property type="match status" value="1"/>
</dbReference>
<feature type="transmembrane region" description="Helical" evidence="6">
    <location>
        <begin position="259"/>
        <end position="277"/>
    </location>
</feature>
<dbReference type="OrthoDB" id="2428527at2759"/>
<evidence type="ECO:0000256" key="1">
    <source>
        <dbReference type="ARBA" id="ARBA00004141"/>
    </source>
</evidence>
<keyword evidence="4 6" id="KW-0472">Membrane</keyword>
<dbReference type="PANTHER" id="PTHR42718:SF1">
    <property type="entry name" value="LOW AFFINITY AMMONIUM TRANSPORTER"/>
    <property type="match status" value="1"/>
</dbReference>
<name>A0A317XDU8_9EURO</name>
<evidence type="ECO:0000256" key="5">
    <source>
        <dbReference type="SAM" id="MobiDB-lite"/>
    </source>
</evidence>
<keyword evidence="2 6" id="KW-0812">Transmembrane</keyword>
<sequence length="503" mass="53986">MAKEEEKHDASTELKDPTQQGPPKSLGKEIAFIGVVCAAQFMTQAGLSLAIAPLHIISDSFGASPKDLTWASAAYSLTVGTFILVAGRLGDVYGHRLLFIIGFSWFGLWSLLAGFSVWSNLAFFNCCRAFQGIGPAFLLPNAVAILGRTYPPGPRKDMVFSLFGATAPGGYTVGATFSSLLAQRVWWPWGYWIMGIACFIFAGLGTLIIPPTPREKSQDDGISVFARLDVMGAATGIAALVLIKFAWNQGPVVGWNVPYTYALLIVGVLMLVGFLIIERKVPCPLLPKSFFKSEVAWVLGCIAAGWSSFGILVYYYYQFLEVIDGNSPLLTTAKWSGASASGACAAVVTGFLLGRVPPSIIIFIAMLAFMVGQVLLATIPVNQIYWSQAFLVMLITPWGMDMSFPSGTVIMSNAMPREHQGVAGSLVNTVVSYSISLGLGFAGTVESYVNDGGRNTLKGYRGASYMGVGLAGLGVLLATCFMLVTRFRRGNCVQKRCQPKQAV</sequence>
<feature type="transmembrane region" description="Helical" evidence="6">
    <location>
        <begin position="360"/>
        <end position="379"/>
    </location>
</feature>
<feature type="transmembrane region" description="Helical" evidence="6">
    <location>
        <begin position="97"/>
        <end position="117"/>
    </location>
</feature>
<keyword evidence="3 6" id="KW-1133">Transmembrane helix</keyword>
<protein>
    <submittedName>
        <fullName evidence="8">Major facilitator superfamily transporter</fullName>
    </submittedName>
</protein>
<organism evidence="8 9">
    <name type="scientific">Aspergillus sclerotioniger CBS 115572</name>
    <dbReference type="NCBI Taxonomy" id="1450535"/>
    <lineage>
        <taxon>Eukaryota</taxon>
        <taxon>Fungi</taxon>
        <taxon>Dikarya</taxon>
        <taxon>Ascomycota</taxon>
        <taxon>Pezizomycotina</taxon>
        <taxon>Eurotiomycetes</taxon>
        <taxon>Eurotiomycetidae</taxon>
        <taxon>Eurotiales</taxon>
        <taxon>Aspergillaceae</taxon>
        <taxon>Aspergillus</taxon>
        <taxon>Aspergillus subgen. Circumdati</taxon>
    </lineage>
</organism>
<reference evidence="8 9" key="1">
    <citation type="submission" date="2016-12" db="EMBL/GenBank/DDBJ databases">
        <title>The genomes of Aspergillus section Nigri reveals drivers in fungal speciation.</title>
        <authorList>
            <consortium name="DOE Joint Genome Institute"/>
            <person name="Vesth T.C."/>
            <person name="Nybo J."/>
            <person name="Theobald S."/>
            <person name="Brandl J."/>
            <person name="Frisvad J.C."/>
            <person name="Nielsen K.F."/>
            <person name="Lyhne E.K."/>
            <person name="Kogle M.E."/>
            <person name="Kuo A."/>
            <person name="Riley R."/>
            <person name="Clum A."/>
            <person name="Nolan M."/>
            <person name="Lipzen A."/>
            <person name="Salamov A."/>
            <person name="Henrissat B."/>
            <person name="Wiebenga A."/>
            <person name="De Vries R.P."/>
            <person name="Grigoriev I.V."/>
            <person name="Mortensen U.H."/>
            <person name="Andersen M.R."/>
            <person name="Baker S.E."/>
        </authorList>
    </citation>
    <scope>NUCLEOTIDE SEQUENCE [LARGE SCALE GENOMIC DNA]</scope>
    <source>
        <strain evidence="8 9">CBS 115572</strain>
    </source>
</reference>
<feature type="transmembrane region" description="Helical" evidence="6">
    <location>
        <begin position="297"/>
        <end position="317"/>
    </location>
</feature>
<dbReference type="SUPFAM" id="SSF103473">
    <property type="entry name" value="MFS general substrate transporter"/>
    <property type="match status" value="1"/>
</dbReference>
<feature type="transmembrane region" description="Helical" evidence="6">
    <location>
        <begin position="129"/>
        <end position="147"/>
    </location>
</feature>
<dbReference type="Proteomes" id="UP000246702">
    <property type="component" value="Unassembled WGS sequence"/>
</dbReference>
<feature type="transmembrane region" description="Helical" evidence="6">
    <location>
        <begin position="159"/>
        <end position="183"/>
    </location>
</feature>
<feature type="compositionally biased region" description="Basic and acidic residues" evidence="5">
    <location>
        <begin position="1"/>
        <end position="16"/>
    </location>
</feature>
<feature type="transmembrane region" description="Helical" evidence="6">
    <location>
        <begin position="68"/>
        <end position="85"/>
    </location>
</feature>
<evidence type="ECO:0000256" key="2">
    <source>
        <dbReference type="ARBA" id="ARBA00022692"/>
    </source>
</evidence>
<evidence type="ECO:0000256" key="4">
    <source>
        <dbReference type="ARBA" id="ARBA00023136"/>
    </source>
</evidence>
<feature type="domain" description="Major facilitator superfamily (MFS) profile" evidence="7">
    <location>
        <begin position="32"/>
        <end position="486"/>
    </location>
</feature>
<accession>A0A317XDU8</accession>
<evidence type="ECO:0000256" key="3">
    <source>
        <dbReference type="ARBA" id="ARBA00022989"/>
    </source>
</evidence>
<dbReference type="RefSeq" id="XP_025473470.1">
    <property type="nucleotide sequence ID" value="XM_025605965.1"/>
</dbReference>
<evidence type="ECO:0000256" key="6">
    <source>
        <dbReference type="SAM" id="Phobius"/>
    </source>
</evidence>
<dbReference type="PANTHER" id="PTHR42718">
    <property type="entry name" value="MAJOR FACILITATOR SUPERFAMILY MULTIDRUG TRANSPORTER MFSC"/>
    <property type="match status" value="1"/>
</dbReference>
<dbReference type="InterPro" id="IPR011701">
    <property type="entry name" value="MFS"/>
</dbReference>
<dbReference type="GO" id="GO:0022857">
    <property type="term" value="F:transmembrane transporter activity"/>
    <property type="evidence" value="ECO:0007669"/>
    <property type="project" value="InterPro"/>
</dbReference>
<evidence type="ECO:0000313" key="8">
    <source>
        <dbReference type="EMBL" id="PWY96709.1"/>
    </source>
</evidence>
<feature type="region of interest" description="Disordered" evidence="5">
    <location>
        <begin position="1"/>
        <end position="23"/>
    </location>
</feature>
<feature type="transmembrane region" description="Helical" evidence="6">
    <location>
        <begin position="337"/>
        <end position="353"/>
    </location>
</feature>
<dbReference type="GO" id="GO:0016020">
    <property type="term" value="C:membrane"/>
    <property type="evidence" value="ECO:0007669"/>
    <property type="project" value="UniProtKB-SubCell"/>
</dbReference>
<feature type="transmembrane region" description="Helical" evidence="6">
    <location>
        <begin position="465"/>
        <end position="485"/>
    </location>
</feature>
<dbReference type="Pfam" id="PF07690">
    <property type="entry name" value="MFS_1"/>
    <property type="match status" value="1"/>
</dbReference>
<dbReference type="GeneID" id="37108108"/>
<evidence type="ECO:0000259" key="7">
    <source>
        <dbReference type="PROSITE" id="PS50850"/>
    </source>
</evidence>
<dbReference type="EMBL" id="MSFK01000001">
    <property type="protein sequence ID" value="PWY96709.1"/>
    <property type="molecule type" value="Genomic_DNA"/>
</dbReference>
<feature type="transmembrane region" description="Helical" evidence="6">
    <location>
        <begin position="30"/>
        <end position="56"/>
    </location>
</feature>
<dbReference type="PROSITE" id="PS50850">
    <property type="entry name" value="MFS"/>
    <property type="match status" value="1"/>
</dbReference>
<feature type="transmembrane region" description="Helical" evidence="6">
    <location>
        <begin position="425"/>
        <end position="445"/>
    </location>
</feature>
<feature type="transmembrane region" description="Helical" evidence="6">
    <location>
        <begin position="189"/>
        <end position="209"/>
    </location>
</feature>
<keyword evidence="9" id="KW-1185">Reference proteome</keyword>